<dbReference type="InterPro" id="IPR019191">
    <property type="entry name" value="Essential_protein_Yae1_N"/>
</dbReference>
<dbReference type="FunFam" id="3.30.70.330:FF:000428">
    <property type="entry name" value="Related to WHI3-involved in regulation of cell size"/>
    <property type="match status" value="1"/>
</dbReference>
<sequence length="828" mass="86925">MFLFAKGFEASTLKIPAGLGTVGPNGRLMDGAGPLSSGPGGPYQAVNMPGFDLGGSAGPNWDDQGLPLGLRGAGSNDAFSSLANMAGMPGPLGPPSLGAAGAATASAAAAAGKIKQIIGFAKFRTRAEALEARDALNGRKVDAERGCVLKTEMAKKNLHTKQRPVLSAPGFPEGGNGPMATGPNVGGVASGAGSGSAGAGHPAPPFALGGQFDPRAGPHMNGPGAQGGPFGPFNQGLGSFEPFNGQGPPSTTPADLLSPQEMFGGPDFFGQGGPAALRSPIGASGGLDQQGRPIASSQQSQSQLQQQQQQSLTGVDKWGGSMGPIDYYGPDSGSGPLPAPPRGLHRGPSQSQSGQRTDWHAVGSPPPGLYGPGAATSMPTPTQRPSFPRQGSREQNTPSNSAPPGPGGVNKLEESVKSSSTSSSAGPDAGDPQHASITTRFGSLKLGSPPLEDERVAKSPSPDPSSPTGRNVIGDNHPPVNTLFVGNLPSNASSAVLSQVEDQLRAIFSSCRGFRQFSFRLKSNGPMCFVEFEDVHTASKAMSELNGHSLNGAIKNGGIRLSFRSTNRAQREKAEIHPEKPPPTLPLDQRHRRSPISPLTQSLFSMADIKESIVDFDFDLDIDSINNVEETAYQLGYRDGFEHGALHGTFEGRELGREKGFELWKEVAFYQGMAQVWRRYLEQADKAGHTSRKQTKQIQHLVALEKLISFFPMTNTSDPNVDLNQSLASDTEADETSQKGETRVDTDEETNNDDVLAEMDMLALLEKIRAKYRLTCSVLGVPSHRTENLAHMDMDTSTVDAEHSANTQASTKSVLVAGKLVDPSQLTY</sequence>
<dbReference type="GO" id="GO:0003723">
    <property type="term" value="F:RNA binding"/>
    <property type="evidence" value="ECO:0007669"/>
    <property type="project" value="UniProtKB-UniRule"/>
</dbReference>
<dbReference type="AlphaFoldDB" id="A0A077R943"/>
<proteinExistence type="predicted"/>
<protein>
    <submittedName>
        <fullName evidence="5">Related to WHI3-involved in regulation of cell size</fullName>
    </submittedName>
</protein>
<evidence type="ECO:0000256" key="1">
    <source>
        <dbReference type="ARBA" id="ARBA00022884"/>
    </source>
</evidence>
<feature type="compositionally biased region" description="Basic and acidic residues" evidence="3">
    <location>
        <begin position="569"/>
        <end position="580"/>
    </location>
</feature>
<evidence type="ECO:0000313" key="5">
    <source>
        <dbReference type="EMBL" id="CDI55873.1"/>
    </source>
</evidence>
<dbReference type="InterPro" id="IPR012677">
    <property type="entry name" value="Nucleotide-bd_a/b_plait_sf"/>
</dbReference>
<dbReference type="Pfam" id="PF09811">
    <property type="entry name" value="Yae1_N"/>
    <property type="match status" value="1"/>
</dbReference>
<feature type="compositionally biased region" description="Polar residues" evidence="3">
    <location>
        <begin position="719"/>
        <end position="729"/>
    </location>
</feature>
<organism evidence="5">
    <name type="scientific">Melanopsichium pennsylvanicum 4</name>
    <dbReference type="NCBI Taxonomy" id="1398559"/>
    <lineage>
        <taxon>Eukaryota</taxon>
        <taxon>Fungi</taxon>
        <taxon>Dikarya</taxon>
        <taxon>Basidiomycota</taxon>
        <taxon>Ustilaginomycotina</taxon>
        <taxon>Ustilaginomycetes</taxon>
        <taxon>Ustilaginales</taxon>
        <taxon>Ustilaginaceae</taxon>
        <taxon>Melanopsichium</taxon>
    </lineage>
</organism>
<feature type="compositionally biased region" description="Low complexity" evidence="3">
    <location>
        <begin position="296"/>
        <end position="312"/>
    </location>
</feature>
<feature type="domain" description="RRM" evidence="4">
    <location>
        <begin position="481"/>
        <end position="566"/>
    </location>
</feature>
<accession>A0A077R943</accession>
<dbReference type="SMART" id="SM00360">
    <property type="entry name" value="RRM"/>
    <property type="match status" value="1"/>
</dbReference>
<evidence type="ECO:0000256" key="2">
    <source>
        <dbReference type="PROSITE-ProRule" id="PRU00176"/>
    </source>
</evidence>
<feature type="compositionally biased region" description="Basic and acidic residues" evidence="3">
    <location>
        <begin position="736"/>
        <end position="745"/>
    </location>
</feature>
<dbReference type="Pfam" id="PF00076">
    <property type="entry name" value="RRM_1"/>
    <property type="match status" value="1"/>
</dbReference>
<feature type="region of interest" description="Disordered" evidence="3">
    <location>
        <begin position="190"/>
        <end position="478"/>
    </location>
</feature>
<dbReference type="Gene3D" id="3.30.70.330">
    <property type="match status" value="2"/>
</dbReference>
<dbReference type="SUPFAM" id="SSF54928">
    <property type="entry name" value="RNA-binding domain, RBD"/>
    <property type="match status" value="1"/>
</dbReference>
<name>A0A077R943_9BASI</name>
<dbReference type="EMBL" id="HG529666">
    <property type="protein sequence ID" value="CDI55873.1"/>
    <property type="molecule type" value="Genomic_DNA"/>
</dbReference>
<reference evidence="5" key="1">
    <citation type="journal article" date="2014" name="Genome Biol. Evol.">
        <title>Gene Loss Rather Than Gene Gain Is Associated with a Host Jump from Monocots to Dicots in the Smut Fungus Melanopsichium pennsylvanicum.</title>
        <authorList>
            <person name="Sharma R."/>
            <person name="Mishra B."/>
            <person name="Runge F."/>
            <person name="Thines M."/>
        </authorList>
    </citation>
    <scope>NUCLEOTIDE SEQUENCE</scope>
    <source>
        <strain evidence="5">4</strain>
    </source>
</reference>
<keyword evidence="1 2" id="KW-0694">RNA-binding</keyword>
<evidence type="ECO:0000256" key="3">
    <source>
        <dbReference type="SAM" id="MobiDB-lite"/>
    </source>
</evidence>
<feature type="region of interest" description="Disordered" evidence="3">
    <location>
        <begin position="568"/>
        <end position="592"/>
    </location>
</feature>
<dbReference type="InterPro" id="IPR035979">
    <property type="entry name" value="RBD_domain_sf"/>
</dbReference>
<dbReference type="PANTHER" id="PTHR10501">
    <property type="entry name" value="U1 SMALL NUCLEAR RIBONUCLEOPROTEIN A/U2 SMALL NUCLEAR RIBONUCLEOPROTEIN B"/>
    <property type="match status" value="1"/>
</dbReference>
<evidence type="ECO:0000259" key="4">
    <source>
        <dbReference type="PROSITE" id="PS50102"/>
    </source>
</evidence>
<feature type="region of interest" description="Disordered" evidence="3">
    <location>
        <begin position="719"/>
        <end position="750"/>
    </location>
</feature>
<dbReference type="PROSITE" id="PS50102">
    <property type="entry name" value="RRM"/>
    <property type="match status" value="1"/>
</dbReference>
<dbReference type="InterPro" id="IPR000504">
    <property type="entry name" value="RRM_dom"/>
</dbReference>